<dbReference type="Pfam" id="PF04430">
    <property type="entry name" value="DUF498"/>
    <property type="match status" value="1"/>
</dbReference>
<reference evidence="2 3" key="1">
    <citation type="submission" date="2016-04" db="EMBL/GenBank/DDBJ databases">
        <title>Genome analyses suggest a sexual origin of heterokaryosis in a supposedly ancient asexual fungus.</title>
        <authorList>
            <person name="Ropars J."/>
            <person name="Sedzielewska K."/>
            <person name="Noel J."/>
            <person name="Charron P."/>
            <person name="Farinelli L."/>
            <person name="Marton T."/>
            <person name="Kruger M."/>
            <person name="Pelin A."/>
            <person name="Brachmann A."/>
            <person name="Corradi N."/>
        </authorList>
    </citation>
    <scope>NUCLEOTIDE SEQUENCE [LARGE SCALE GENOMIC DNA]</scope>
    <source>
        <strain evidence="2 3">A5</strain>
    </source>
</reference>
<name>A0A2I1E2W3_9GLOM</name>
<organism evidence="1 4">
    <name type="scientific">Rhizophagus irregularis</name>
    <dbReference type="NCBI Taxonomy" id="588596"/>
    <lineage>
        <taxon>Eukaryota</taxon>
        <taxon>Fungi</taxon>
        <taxon>Fungi incertae sedis</taxon>
        <taxon>Mucoromycota</taxon>
        <taxon>Glomeromycotina</taxon>
        <taxon>Glomeromycetes</taxon>
        <taxon>Glomerales</taxon>
        <taxon>Glomeraceae</taxon>
        <taxon>Rhizophagus</taxon>
    </lineage>
</organism>
<evidence type="ECO:0000313" key="3">
    <source>
        <dbReference type="Proteomes" id="UP000232722"/>
    </source>
</evidence>
<dbReference type="VEuPathDB" id="FungiDB:RhiirA1_416746"/>
<accession>A0A2I1E2W3</accession>
<dbReference type="InterPro" id="IPR007523">
    <property type="entry name" value="NDUFAF3/AAMDC"/>
</dbReference>
<dbReference type="InterPro" id="IPR036748">
    <property type="entry name" value="MTH938-like_sf"/>
</dbReference>
<proteinExistence type="predicted"/>
<dbReference type="EMBL" id="LLXJ01000406">
    <property type="protein sequence ID" value="PKC10098.1"/>
    <property type="molecule type" value="Genomic_DNA"/>
</dbReference>
<evidence type="ECO:0000313" key="4">
    <source>
        <dbReference type="Proteomes" id="UP000684084"/>
    </source>
</evidence>
<gene>
    <name evidence="1" type="ORF">CHRIB12_LOCUS2761</name>
    <name evidence="2" type="ORF">RhiirA5_355934</name>
</gene>
<dbReference type="Gene3D" id="3.40.1230.10">
    <property type="entry name" value="MTH938-like"/>
    <property type="match status" value="1"/>
</dbReference>
<evidence type="ECO:0000313" key="2">
    <source>
        <dbReference type="EMBL" id="PKC10098.1"/>
    </source>
</evidence>
<sequence length="227" mass="25086">MNFLVKLSFRSPKTFPINRVASTKLFFRQSPNLYPLCSLHTSLPFFDDSNSKPSSSSSKFNYEKPPVSDTIVPTPMASAFKNMFDGSAIHSIQMLSRLTNDGFITSNEIEVKGPVILLNGDLIMWDVPQGDHGKGSIFNNWTTDFLKVFEVIKPRPELLIFGTGKSVVPIPSHIRQYLNGLGIQIEIVDTRNALATFNVLAEEGRNVATALLPLIPTSARTGKSLIT</sequence>
<dbReference type="VEuPathDB" id="FungiDB:RhiirFUN_006904"/>
<comment type="caution">
    <text evidence="1">The sequence shown here is derived from an EMBL/GenBank/DDBJ whole genome shotgun (WGS) entry which is preliminary data.</text>
</comment>
<dbReference type="SUPFAM" id="SSF64076">
    <property type="entry name" value="MTH938-like"/>
    <property type="match status" value="1"/>
</dbReference>
<dbReference type="GO" id="GO:0032981">
    <property type="term" value="P:mitochondrial respiratory chain complex I assembly"/>
    <property type="evidence" value="ECO:0007669"/>
    <property type="project" value="TreeGrafter"/>
</dbReference>
<dbReference type="PANTHER" id="PTHR21192:SF2">
    <property type="entry name" value="NADH DEHYDROGENASE [UBIQUINONE] 1 ALPHA SUBCOMPLEX ASSEMBLY FACTOR 3"/>
    <property type="match status" value="1"/>
</dbReference>
<dbReference type="Proteomes" id="UP000684084">
    <property type="component" value="Unassembled WGS sequence"/>
</dbReference>
<dbReference type="OrthoDB" id="20681at2759"/>
<dbReference type="VEuPathDB" id="FungiDB:FUN_004755"/>
<dbReference type="AlphaFoldDB" id="A0A2I1E2W3"/>
<dbReference type="GO" id="GO:0005743">
    <property type="term" value="C:mitochondrial inner membrane"/>
    <property type="evidence" value="ECO:0007669"/>
    <property type="project" value="TreeGrafter"/>
</dbReference>
<dbReference type="Proteomes" id="UP000232722">
    <property type="component" value="Unassembled WGS sequence"/>
</dbReference>
<reference evidence="1" key="3">
    <citation type="submission" date="2020-05" db="EMBL/GenBank/DDBJ databases">
        <authorList>
            <person name="Rincon C."/>
            <person name="Sanders R I."/>
            <person name="Robbins C."/>
            <person name="Chaturvedi A."/>
        </authorList>
    </citation>
    <scope>NUCLEOTIDE SEQUENCE</scope>
    <source>
        <strain evidence="1">CHB12</strain>
    </source>
</reference>
<dbReference type="EMBL" id="CAGKOT010000004">
    <property type="protein sequence ID" value="CAB5328973.1"/>
    <property type="molecule type" value="Genomic_DNA"/>
</dbReference>
<reference evidence="2 3" key="2">
    <citation type="submission" date="2017-09" db="EMBL/GenBank/DDBJ databases">
        <title>Extensive intraspecific genome diversity in a model arbuscular mycorrhizal fungus.</title>
        <authorList>
            <person name="Chen E.C."/>
            <person name="Morin E."/>
            <person name="Beaudet D."/>
            <person name="Noel J."/>
            <person name="Ndikumana S."/>
            <person name="Charron P."/>
            <person name="St-Onge C."/>
            <person name="Giorgi J."/>
            <person name="Grigoriev I.V."/>
            <person name="Roux C."/>
            <person name="Martin F.M."/>
            <person name="Corradi N."/>
        </authorList>
    </citation>
    <scope>NUCLEOTIDE SEQUENCE [LARGE SCALE GENOMIC DNA]</scope>
    <source>
        <strain evidence="2 3">A5</strain>
    </source>
</reference>
<protein>
    <submittedName>
        <fullName evidence="2">DUF498-domain-containing protein</fullName>
    </submittedName>
</protein>
<dbReference type="PANTHER" id="PTHR21192">
    <property type="entry name" value="NUCLEAR PROTEIN E3-3"/>
    <property type="match status" value="1"/>
</dbReference>
<evidence type="ECO:0000313" key="1">
    <source>
        <dbReference type="EMBL" id="CAB5328973.1"/>
    </source>
</evidence>